<dbReference type="NCBIfam" id="TIGR01493">
    <property type="entry name" value="HAD-SF-IA-v2"/>
    <property type="match status" value="1"/>
</dbReference>
<dbReference type="SFLD" id="SFLDG01129">
    <property type="entry name" value="C1.5:_HAD__Beta-PGM__Phosphata"/>
    <property type="match status" value="1"/>
</dbReference>
<dbReference type="AlphaFoldDB" id="A0A951UCI3"/>
<dbReference type="PANTHER" id="PTHR43316">
    <property type="entry name" value="HYDROLASE, HALOACID DELAHOGENASE-RELATED"/>
    <property type="match status" value="1"/>
</dbReference>
<dbReference type="Gene3D" id="1.10.150.750">
    <property type="match status" value="1"/>
</dbReference>
<dbReference type="InterPro" id="IPR023214">
    <property type="entry name" value="HAD_sf"/>
</dbReference>
<dbReference type="NCBIfam" id="TIGR01428">
    <property type="entry name" value="HAD_type_II"/>
    <property type="match status" value="1"/>
</dbReference>
<dbReference type="GO" id="GO:0019120">
    <property type="term" value="F:hydrolase activity, acting on acid halide bonds, in C-halide compounds"/>
    <property type="evidence" value="ECO:0007669"/>
    <property type="project" value="InterPro"/>
</dbReference>
<sequence>MIDFKQFEVLSFDCYGTLIDWDSGILGALKPILSNHNVSLSDEQILEAYAQVEAAHQSGDYLKYREVLKKLVQAFGERLNFTATEAEAESLAESIKGWEPFPDTVEALKILKKRYKLTIISNIDDDLFAATAKKLDVEFDWIITAEQVKSYKPSRQNFEFALQRMGITPGTLLHVAQSVYHDIIPTRSMGLSAIWVNRRGEKQDNQVIDSASGKPDLEVPDLKTLVSLMDLDS</sequence>
<reference evidence="2" key="2">
    <citation type="journal article" date="2022" name="Microbiol. Resour. Announc.">
        <title>Metagenome Sequencing to Explore Phylogenomics of Terrestrial Cyanobacteria.</title>
        <authorList>
            <person name="Ward R.D."/>
            <person name="Stajich J.E."/>
            <person name="Johansen J.R."/>
            <person name="Huntemann M."/>
            <person name="Clum A."/>
            <person name="Foster B."/>
            <person name="Foster B."/>
            <person name="Roux S."/>
            <person name="Palaniappan K."/>
            <person name="Varghese N."/>
            <person name="Mukherjee S."/>
            <person name="Reddy T.B.K."/>
            <person name="Daum C."/>
            <person name="Copeland A."/>
            <person name="Chen I.A."/>
            <person name="Ivanova N.N."/>
            <person name="Kyrpides N.C."/>
            <person name="Shapiro N."/>
            <person name="Eloe-Fadrosh E.A."/>
            <person name="Pietrasiak N."/>
        </authorList>
    </citation>
    <scope>NUCLEOTIDE SEQUENCE</scope>
    <source>
        <strain evidence="2">CPER-KK1</strain>
    </source>
</reference>
<accession>A0A951UCI3</accession>
<dbReference type="Gene3D" id="3.40.50.1000">
    <property type="entry name" value="HAD superfamily/HAD-like"/>
    <property type="match status" value="1"/>
</dbReference>
<dbReference type="EMBL" id="JAHHIF010000052">
    <property type="protein sequence ID" value="MBW4547977.1"/>
    <property type="molecule type" value="Genomic_DNA"/>
</dbReference>
<organism evidence="2 3">
    <name type="scientific">Symplocastrum torsivum CPER-KK1</name>
    <dbReference type="NCBI Taxonomy" id="450513"/>
    <lineage>
        <taxon>Bacteria</taxon>
        <taxon>Bacillati</taxon>
        <taxon>Cyanobacteriota</taxon>
        <taxon>Cyanophyceae</taxon>
        <taxon>Oscillatoriophycideae</taxon>
        <taxon>Oscillatoriales</taxon>
        <taxon>Microcoleaceae</taxon>
        <taxon>Symplocastrum</taxon>
    </lineage>
</organism>
<dbReference type="PRINTS" id="PR00413">
    <property type="entry name" value="HADHALOGNASE"/>
</dbReference>
<dbReference type="Pfam" id="PF00702">
    <property type="entry name" value="Hydrolase"/>
    <property type="match status" value="1"/>
</dbReference>
<reference evidence="2" key="1">
    <citation type="submission" date="2021-05" db="EMBL/GenBank/DDBJ databases">
        <authorList>
            <person name="Pietrasiak N."/>
            <person name="Ward R."/>
            <person name="Stajich J.E."/>
            <person name="Kurbessoian T."/>
        </authorList>
    </citation>
    <scope>NUCLEOTIDE SEQUENCE</scope>
    <source>
        <strain evidence="2">CPER-KK1</strain>
    </source>
</reference>
<gene>
    <name evidence="2" type="ORF">KME25_26575</name>
</gene>
<dbReference type="PANTHER" id="PTHR43316:SF9">
    <property type="entry name" value="ACID DEHALOGENASE, PUTATIVE (AFU_ORTHOLOGUE AFUA_6G14460)-RELATED"/>
    <property type="match status" value="1"/>
</dbReference>
<protein>
    <submittedName>
        <fullName evidence="2">Haloacid dehalogenase type II</fullName>
    </submittedName>
</protein>
<dbReference type="CDD" id="cd02588">
    <property type="entry name" value="HAD_L2-DEX"/>
    <property type="match status" value="1"/>
</dbReference>
<proteinExistence type="predicted"/>
<dbReference type="InterPro" id="IPR006328">
    <property type="entry name" value="2-HAD"/>
</dbReference>
<evidence type="ECO:0000256" key="1">
    <source>
        <dbReference type="ARBA" id="ARBA00022801"/>
    </source>
</evidence>
<name>A0A951UCI3_9CYAN</name>
<dbReference type="SUPFAM" id="SSF56784">
    <property type="entry name" value="HAD-like"/>
    <property type="match status" value="1"/>
</dbReference>
<dbReference type="SFLD" id="SFLDS00003">
    <property type="entry name" value="Haloacid_Dehalogenase"/>
    <property type="match status" value="1"/>
</dbReference>
<dbReference type="InterPro" id="IPR051540">
    <property type="entry name" value="S-2-haloacid_dehalogenase"/>
</dbReference>
<dbReference type="InterPro" id="IPR006439">
    <property type="entry name" value="HAD-SF_hydro_IA"/>
</dbReference>
<evidence type="ECO:0000313" key="3">
    <source>
        <dbReference type="Proteomes" id="UP000753908"/>
    </source>
</evidence>
<keyword evidence="1" id="KW-0378">Hydrolase</keyword>
<dbReference type="Proteomes" id="UP000753908">
    <property type="component" value="Unassembled WGS sequence"/>
</dbReference>
<evidence type="ECO:0000313" key="2">
    <source>
        <dbReference type="EMBL" id="MBW4547977.1"/>
    </source>
</evidence>
<comment type="caution">
    <text evidence="2">The sequence shown here is derived from an EMBL/GenBank/DDBJ whole genome shotgun (WGS) entry which is preliminary data.</text>
</comment>
<dbReference type="InterPro" id="IPR036412">
    <property type="entry name" value="HAD-like_sf"/>
</dbReference>